<name>A0A1H3F977_9ACTN</name>
<feature type="transmembrane region" description="Helical" evidence="2">
    <location>
        <begin position="54"/>
        <end position="72"/>
    </location>
</feature>
<evidence type="ECO:0000313" key="4">
    <source>
        <dbReference type="Proteomes" id="UP000198921"/>
    </source>
</evidence>
<dbReference type="RefSeq" id="WP_091153079.1">
    <property type="nucleotide sequence ID" value="NZ_FNOT01000003.1"/>
</dbReference>
<accession>A0A1H3F977</accession>
<dbReference type="Proteomes" id="UP000198921">
    <property type="component" value="Unassembled WGS sequence"/>
</dbReference>
<dbReference type="OrthoDB" id="3401220at2"/>
<sequence>MSEQTHRERISVNHPATERVNQPGREEGVVRAGAAPVEHERPEDWGWHGETGRWGRIGAVIATLFILAYLFGNHEGRIEDLWVVAIAGLMILILLLDWRRRRNAWRAK</sequence>
<evidence type="ECO:0008006" key="5">
    <source>
        <dbReference type="Google" id="ProtNLM"/>
    </source>
</evidence>
<feature type="compositionally biased region" description="Basic and acidic residues" evidence="1">
    <location>
        <begin position="1"/>
        <end position="11"/>
    </location>
</feature>
<dbReference type="InterPro" id="IPR024341">
    <property type="entry name" value="DUF2631"/>
</dbReference>
<organism evidence="3 4">
    <name type="scientific">Geodermatophilus africanus</name>
    <dbReference type="NCBI Taxonomy" id="1137993"/>
    <lineage>
        <taxon>Bacteria</taxon>
        <taxon>Bacillati</taxon>
        <taxon>Actinomycetota</taxon>
        <taxon>Actinomycetes</taxon>
        <taxon>Geodermatophilales</taxon>
        <taxon>Geodermatophilaceae</taxon>
        <taxon>Geodermatophilus</taxon>
    </lineage>
</organism>
<proteinExistence type="predicted"/>
<keyword evidence="2" id="KW-0472">Membrane</keyword>
<dbReference type="STRING" id="1137993.SAMN05660209_01537"/>
<evidence type="ECO:0000256" key="2">
    <source>
        <dbReference type="SAM" id="Phobius"/>
    </source>
</evidence>
<evidence type="ECO:0000256" key="1">
    <source>
        <dbReference type="SAM" id="MobiDB-lite"/>
    </source>
</evidence>
<keyword evidence="2" id="KW-1133">Transmembrane helix</keyword>
<gene>
    <name evidence="3" type="ORF">SAMN05660209_01537</name>
</gene>
<feature type="transmembrane region" description="Helical" evidence="2">
    <location>
        <begin position="78"/>
        <end position="98"/>
    </location>
</feature>
<reference evidence="4" key="1">
    <citation type="submission" date="2016-10" db="EMBL/GenBank/DDBJ databases">
        <authorList>
            <person name="Varghese N."/>
            <person name="Submissions S."/>
        </authorList>
    </citation>
    <scope>NUCLEOTIDE SEQUENCE [LARGE SCALE GENOMIC DNA]</scope>
    <source>
        <strain evidence="4">DSM 45422</strain>
    </source>
</reference>
<evidence type="ECO:0000313" key="3">
    <source>
        <dbReference type="EMBL" id="SDX86918.1"/>
    </source>
</evidence>
<dbReference type="EMBL" id="FNOT01000003">
    <property type="protein sequence ID" value="SDX86918.1"/>
    <property type="molecule type" value="Genomic_DNA"/>
</dbReference>
<keyword evidence="4" id="KW-1185">Reference proteome</keyword>
<dbReference type="Pfam" id="PF10939">
    <property type="entry name" value="DUF2631"/>
    <property type="match status" value="1"/>
</dbReference>
<dbReference type="AlphaFoldDB" id="A0A1H3F977"/>
<protein>
    <recommendedName>
        <fullName evidence="5">DUF2631 domain-containing protein</fullName>
    </recommendedName>
</protein>
<feature type="region of interest" description="Disordered" evidence="1">
    <location>
        <begin position="1"/>
        <end position="44"/>
    </location>
</feature>
<keyword evidence="2" id="KW-0812">Transmembrane</keyword>